<keyword evidence="3 7" id="KW-0812">Transmembrane</keyword>
<feature type="signal peptide" evidence="9">
    <location>
        <begin position="1"/>
        <end position="22"/>
    </location>
</feature>
<evidence type="ECO:0000256" key="2">
    <source>
        <dbReference type="ARBA" id="ARBA00007104"/>
    </source>
</evidence>
<dbReference type="GO" id="GO:0016020">
    <property type="term" value="C:membrane"/>
    <property type="evidence" value="ECO:0007669"/>
    <property type="project" value="UniProtKB-SubCell"/>
</dbReference>
<dbReference type="Gramene" id="OBART03G16000.1">
    <property type="protein sequence ID" value="OBART03G16000.1"/>
    <property type="gene ID" value="OBART03G16000"/>
</dbReference>
<protein>
    <recommendedName>
        <fullName evidence="10">GOLD domain-containing protein</fullName>
    </recommendedName>
</protein>
<dbReference type="InterPro" id="IPR009038">
    <property type="entry name" value="GOLD_dom"/>
</dbReference>
<dbReference type="EnsemblPlants" id="OBART03G16000.1">
    <property type="protein sequence ID" value="OBART03G16000.1"/>
    <property type="gene ID" value="OBART03G16000"/>
</dbReference>
<evidence type="ECO:0000256" key="8">
    <source>
        <dbReference type="SAM" id="Phobius"/>
    </source>
</evidence>
<evidence type="ECO:0000256" key="6">
    <source>
        <dbReference type="ARBA" id="ARBA00023136"/>
    </source>
</evidence>
<evidence type="ECO:0000256" key="3">
    <source>
        <dbReference type="ARBA" id="ARBA00022692"/>
    </source>
</evidence>
<dbReference type="Proteomes" id="UP000026960">
    <property type="component" value="Chromosome 3"/>
</dbReference>
<organism evidence="11">
    <name type="scientific">Oryza barthii</name>
    <dbReference type="NCBI Taxonomy" id="65489"/>
    <lineage>
        <taxon>Eukaryota</taxon>
        <taxon>Viridiplantae</taxon>
        <taxon>Streptophyta</taxon>
        <taxon>Embryophyta</taxon>
        <taxon>Tracheophyta</taxon>
        <taxon>Spermatophyta</taxon>
        <taxon>Magnoliopsida</taxon>
        <taxon>Liliopsida</taxon>
        <taxon>Poales</taxon>
        <taxon>Poaceae</taxon>
        <taxon>BOP clade</taxon>
        <taxon>Oryzoideae</taxon>
        <taxon>Oryzeae</taxon>
        <taxon>Oryzinae</taxon>
        <taxon>Oryza</taxon>
    </lineage>
</organism>
<evidence type="ECO:0000256" key="4">
    <source>
        <dbReference type="ARBA" id="ARBA00022729"/>
    </source>
</evidence>
<dbReference type="eggNOG" id="KOG1691">
    <property type="taxonomic scope" value="Eukaryota"/>
</dbReference>
<proteinExistence type="inferred from homology"/>
<feature type="chain" id="PRO_5002261811" description="GOLD domain-containing protein" evidence="9">
    <location>
        <begin position="23"/>
        <end position="243"/>
    </location>
</feature>
<dbReference type="SMART" id="SM01190">
    <property type="entry name" value="EMP24_GP25L"/>
    <property type="match status" value="1"/>
</dbReference>
<dbReference type="PaxDb" id="65489-OBART03G16000.1"/>
<keyword evidence="4 9" id="KW-0732">Signal</keyword>
<evidence type="ECO:0000256" key="7">
    <source>
        <dbReference type="RuleBase" id="RU003827"/>
    </source>
</evidence>
<keyword evidence="5 8" id="KW-1133">Transmembrane helix</keyword>
<evidence type="ECO:0000256" key="1">
    <source>
        <dbReference type="ARBA" id="ARBA00004479"/>
    </source>
</evidence>
<evidence type="ECO:0000256" key="5">
    <source>
        <dbReference type="ARBA" id="ARBA00022989"/>
    </source>
</evidence>
<name>A0A0D3FI12_9ORYZ</name>
<keyword evidence="6 8" id="KW-0472">Membrane</keyword>
<evidence type="ECO:0000313" key="11">
    <source>
        <dbReference type="EnsemblPlants" id="OBART03G16000.1"/>
    </source>
</evidence>
<feature type="domain" description="GOLD" evidence="10">
    <location>
        <begin position="32"/>
        <end position="154"/>
    </location>
</feature>
<comment type="similarity">
    <text evidence="2 7">Belongs to the EMP24/GP25L family.</text>
</comment>
<reference evidence="11" key="1">
    <citation type="journal article" date="2009" name="Rice">
        <title>De Novo Next Generation Sequencing of Plant Genomes.</title>
        <authorList>
            <person name="Rounsley S."/>
            <person name="Marri P.R."/>
            <person name="Yu Y."/>
            <person name="He R."/>
            <person name="Sisneros N."/>
            <person name="Goicoechea J.L."/>
            <person name="Lee S.J."/>
            <person name="Angelova A."/>
            <person name="Kudrna D."/>
            <person name="Luo M."/>
            <person name="Affourtit J."/>
            <person name="Desany B."/>
            <person name="Knight J."/>
            <person name="Niazi F."/>
            <person name="Egholm M."/>
            <person name="Wing R.A."/>
        </authorList>
    </citation>
    <scope>NUCLEOTIDE SEQUENCE [LARGE SCALE GENOMIC DNA]</scope>
    <source>
        <strain evidence="11">cv. IRGC 105608</strain>
    </source>
</reference>
<evidence type="ECO:0000313" key="12">
    <source>
        <dbReference type="Proteomes" id="UP000026960"/>
    </source>
</evidence>
<dbReference type="AlphaFoldDB" id="A0A0D3FI12"/>
<dbReference type="Pfam" id="PF01105">
    <property type="entry name" value="EMP24_GP25L"/>
    <property type="match status" value="1"/>
</dbReference>
<evidence type="ECO:0000256" key="9">
    <source>
        <dbReference type="SAM" id="SignalP"/>
    </source>
</evidence>
<accession>A0A0D3FI12</accession>
<dbReference type="STRING" id="65489.A0A0D3FI12"/>
<dbReference type="PROSITE" id="PS50866">
    <property type="entry name" value="GOLD"/>
    <property type="match status" value="1"/>
</dbReference>
<dbReference type="InterPro" id="IPR015720">
    <property type="entry name" value="Emp24-like"/>
</dbReference>
<reference evidence="11" key="2">
    <citation type="submission" date="2015-03" db="UniProtKB">
        <authorList>
            <consortium name="EnsemblPlants"/>
        </authorList>
    </citation>
    <scope>IDENTIFICATION</scope>
</reference>
<comment type="subcellular location">
    <subcellularLocation>
        <location evidence="1 7">Membrane</location>
        <topology evidence="1 7">Single-pass type I membrane protein</topology>
    </subcellularLocation>
</comment>
<dbReference type="HOGENOM" id="CLU_066963_3_2_1"/>
<evidence type="ECO:0000259" key="10">
    <source>
        <dbReference type="PROSITE" id="PS50866"/>
    </source>
</evidence>
<sequence length="243" mass="26369">MTASRSLLAVILLAATAADVDALVFDVPSGGSKCLTEELRRGALSHASYRVAEATSAASSAVSARVAGPRGEELHLTEGVEAGEFRFEAAEDGRYTACFWTPRYLRGAIVSIDVQWTTEVRDHAGGAGSPPAVAAAKEGHIDCVQVILMFHFIVIHTSIMGIRNVDAHASSMIGELKKLEVSTRLIHEEMISLRRSEGEMQKLNEDTTMKIHSFTLLSLAVCVGVAGLQLWHLKTFFQKRHIL</sequence>
<feature type="transmembrane region" description="Helical" evidence="8">
    <location>
        <begin position="211"/>
        <end position="231"/>
    </location>
</feature>
<keyword evidence="12" id="KW-1185">Reference proteome</keyword>
<dbReference type="PANTHER" id="PTHR22811">
    <property type="entry name" value="TRANSMEMBRANE EMP24 DOMAIN-CONTAINING PROTEIN"/>
    <property type="match status" value="1"/>
</dbReference>